<dbReference type="SMART" id="SM00749">
    <property type="entry name" value="BON"/>
    <property type="match status" value="2"/>
</dbReference>
<protein>
    <submittedName>
        <fullName evidence="2">Ornithine aminotransferase</fullName>
    </submittedName>
</protein>
<accession>A0A402ASD0</accession>
<dbReference type="Proteomes" id="UP000287188">
    <property type="component" value="Unassembled WGS sequence"/>
</dbReference>
<dbReference type="PROSITE" id="PS50914">
    <property type="entry name" value="BON"/>
    <property type="match status" value="2"/>
</dbReference>
<keyword evidence="2" id="KW-0808">Transferase</keyword>
<gene>
    <name evidence="2" type="ORF">KDK_58050</name>
</gene>
<organism evidence="2 3">
    <name type="scientific">Dictyobacter kobayashii</name>
    <dbReference type="NCBI Taxonomy" id="2014872"/>
    <lineage>
        <taxon>Bacteria</taxon>
        <taxon>Bacillati</taxon>
        <taxon>Chloroflexota</taxon>
        <taxon>Ktedonobacteria</taxon>
        <taxon>Ktedonobacterales</taxon>
        <taxon>Dictyobacteraceae</taxon>
        <taxon>Dictyobacter</taxon>
    </lineage>
</organism>
<dbReference type="AlphaFoldDB" id="A0A402ASD0"/>
<dbReference type="PANTHER" id="PTHR34606">
    <property type="entry name" value="BON DOMAIN-CONTAINING PROTEIN"/>
    <property type="match status" value="1"/>
</dbReference>
<keyword evidence="3" id="KW-1185">Reference proteome</keyword>
<dbReference type="InterPro" id="IPR007055">
    <property type="entry name" value="BON_dom"/>
</dbReference>
<evidence type="ECO:0000313" key="2">
    <source>
        <dbReference type="EMBL" id="GCE22005.1"/>
    </source>
</evidence>
<dbReference type="Pfam" id="PF04972">
    <property type="entry name" value="BON"/>
    <property type="match status" value="2"/>
</dbReference>
<dbReference type="EMBL" id="BIFS01000002">
    <property type="protein sequence ID" value="GCE22005.1"/>
    <property type="molecule type" value="Genomic_DNA"/>
</dbReference>
<dbReference type="Gene3D" id="3.30.1340.30">
    <property type="match status" value="2"/>
</dbReference>
<reference evidence="3" key="1">
    <citation type="submission" date="2018-12" db="EMBL/GenBank/DDBJ databases">
        <title>Tengunoibacter tsumagoiensis gen. nov., sp. nov., Dictyobacter kobayashii sp. nov., D. alpinus sp. nov., and D. joshuensis sp. nov. and description of Dictyobacteraceae fam. nov. within the order Ktedonobacterales isolated from Tengu-no-mugimeshi.</title>
        <authorList>
            <person name="Wang C.M."/>
            <person name="Zheng Y."/>
            <person name="Sakai Y."/>
            <person name="Toyoda A."/>
            <person name="Minakuchi Y."/>
            <person name="Abe K."/>
            <person name="Yokota A."/>
            <person name="Yabe S."/>
        </authorList>
    </citation>
    <scope>NUCLEOTIDE SEQUENCE [LARGE SCALE GENOMIC DNA]</scope>
    <source>
        <strain evidence="3">Uno11</strain>
    </source>
</reference>
<feature type="domain" description="BON" evidence="1">
    <location>
        <begin position="8"/>
        <end position="76"/>
    </location>
</feature>
<keyword evidence="2" id="KW-0032">Aminotransferase</keyword>
<dbReference type="InterPro" id="IPR051686">
    <property type="entry name" value="Lipoprotein_DolP"/>
</dbReference>
<name>A0A402ASD0_9CHLR</name>
<comment type="caution">
    <text evidence="2">The sequence shown here is derived from an EMBL/GenBank/DDBJ whole genome shotgun (WGS) entry which is preliminary data.</text>
</comment>
<proteinExistence type="predicted"/>
<evidence type="ECO:0000313" key="3">
    <source>
        <dbReference type="Proteomes" id="UP000287188"/>
    </source>
</evidence>
<sequence>MTTVSTRTDEDIQEDVLAELRWDSRVRPNDIGVIVKNGIVTLTGWVESYSQKVAAESAAHRVRGVLAVANDIEVRLPAFAERTDADLAAAVLNALKWEADIPAGKIKVTVNQGWVTLDGEVDNILQKIDAERAVSHISGYVAFPIDLLLKSSLCQQISRRKLSKRSSVTRRPMPGKLRLRFRGVRSFCVGSFMLTRKRERQRRRHGHCPGLPRLKMISPLCSLLNLVSLQKRDHGMDTHGPFFY</sequence>
<dbReference type="GO" id="GO:0008483">
    <property type="term" value="F:transaminase activity"/>
    <property type="evidence" value="ECO:0007669"/>
    <property type="project" value="UniProtKB-KW"/>
</dbReference>
<evidence type="ECO:0000259" key="1">
    <source>
        <dbReference type="PROSITE" id="PS50914"/>
    </source>
</evidence>
<feature type="domain" description="BON" evidence="1">
    <location>
        <begin position="83"/>
        <end position="151"/>
    </location>
</feature>
<dbReference type="InterPro" id="IPR014004">
    <property type="entry name" value="Transpt-assoc_nodulatn_dom_bac"/>
</dbReference>
<dbReference type="PANTHER" id="PTHR34606:SF15">
    <property type="entry name" value="BON DOMAIN-CONTAINING PROTEIN"/>
    <property type="match status" value="1"/>
</dbReference>